<gene>
    <name evidence="3" type="ORF">SAMN06296052_104199</name>
</gene>
<dbReference type="InterPro" id="IPR001789">
    <property type="entry name" value="Sig_transdc_resp-reg_receiver"/>
</dbReference>
<dbReference type="Proteomes" id="UP000198432">
    <property type="component" value="Unassembled WGS sequence"/>
</dbReference>
<dbReference type="EMBL" id="FZOQ01000004">
    <property type="protein sequence ID" value="SNS30856.1"/>
    <property type="molecule type" value="Genomic_DNA"/>
</dbReference>
<dbReference type="InterPro" id="IPR011006">
    <property type="entry name" value="CheY-like_superfamily"/>
</dbReference>
<organism evidence="3 4">
    <name type="scientific">Pontibacter ummariensis</name>
    <dbReference type="NCBI Taxonomy" id="1610492"/>
    <lineage>
        <taxon>Bacteria</taxon>
        <taxon>Pseudomonadati</taxon>
        <taxon>Bacteroidota</taxon>
        <taxon>Cytophagia</taxon>
        <taxon>Cytophagales</taxon>
        <taxon>Hymenobacteraceae</taxon>
        <taxon>Pontibacter</taxon>
    </lineage>
</organism>
<proteinExistence type="predicted"/>
<dbReference type="AlphaFoldDB" id="A0A239DEF9"/>
<dbReference type="Gene3D" id="3.40.50.2300">
    <property type="match status" value="1"/>
</dbReference>
<dbReference type="SUPFAM" id="SSF52172">
    <property type="entry name" value="CheY-like"/>
    <property type="match status" value="1"/>
</dbReference>
<dbReference type="RefSeq" id="WP_179222974.1">
    <property type="nucleotide sequence ID" value="NZ_FZOQ01000004.1"/>
</dbReference>
<accession>A0A239DEF9</accession>
<keyword evidence="4" id="KW-1185">Reference proteome</keyword>
<dbReference type="PROSITE" id="PS50110">
    <property type="entry name" value="RESPONSE_REGULATORY"/>
    <property type="match status" value="1"/>
</dbReference>
<dbReference type="PANTHER" id="PTHR44520">
    <property type="entry name" value="RESPONSE REGULATOR RCP1-RELATED"/>
    <property type="match status" value="1"/>
</dbReference>
<keyword evidence="1" id="KW-0597">Phosphoprotein</keyword>
<feature type="modified residue" description="4-aspartylphosphate" evidence="1">
    <location>
        <position position="56"/>
    </location>
</feature>
<evidence type="ECO:0000256" key="1">
    <source>
        <dbReference type="PROSITE-ProRule" id="PRU00169"/>
    </source>
</evidence>
<dbReference type="GO" id="GO:0000160">
    <property type="term" value="P:phosphorelay signal transduction system"/>
    <property type="evidence" value="ECO:0007669"/>
    <property type="project" value="InterPro"/>
</dbReference>
<sequence length="130" mass="14773">MHSYIIDDDHVSIFLTERALRTEGVPKVTTFLSPKEALSQLVQEIPDKLPDFVLLDLNMPAMSGWELLDALDPYEEEISGSTRIYILTSSLDQEDAIKSKDYSLVHGFIHKPLDREDVKSILAQIEEDRA</sequence>
<dbReference type="SMART" id="SM00448">
    <property type="entry name" value="REC"/>
    <property type="match status" value="1"/>
</dbReference>
<evidence type="ECO:0000313" key="4">
    <source>
        <dbReference type="Proteomes" id="UP000198432"/>
    </source>
</evidence>
<reference evidence="4" key="1">
    <citation type="submission" date="2017-06" db="EMBL/GenBank/DDBJ databases">
        <authorList>
            <person name="Varghese N."/>
            <person name="Submissions S."/>
        </authorList>
    </citation>
    <scope>NUCLEOTIDE SEQUENCE [LARGE SCALE GENOMIC DNA]</scope>
    <source>
        <strain evidence="4">NKM1</strain>
    </source>
</reference>
<evidence type="ECO:0000259" key="2">
    <source>
        <dbReference type="PROSITE" id="PS50110"/>
    </source>
</evidence>
<dbReference type="Pfam" id="PF00072">
    <property type="entry name" value="Response_reg"/>
    <property type="match status" value="1"/>
</dbReference>
<feature type="domain" description="Response regulatory" evidence="2">
    <location>
        <begin position="2"/>
        <end position="126"/>
    </location>
</feature>
<protein>
    <submittedName>
        <fullName evidence="3">Response regulator receiver domain-containing protein</fullName>
    </submittedName>
</protein>
<dbReference type="InterPro" id="IPR052893">
    <property type="entry name" value="TCS_response_regulator"/>
</dbReference>
<dbReference type="PANTHER" id="PTHR44520:SF2">
    <property type="entry name" value="RESPONSE REGULATOR RCP1"/>
    <property type="match status" value="1"/>
</dbReference>
<name>A0A239DEF9_9BACT</name>
<evidence type="ECO:0000313" key="3">
    <source>
        <dbReference type="EMBL" id="SNS30856.1"/>
    </source>
</evidence>